<proteinExistence type="predicted"/>
<reference evidence="2 3" key="1">
    <citation type="submission" date="2019-07" db="EMBL/GenBank/DDBJ databases">
        <title>Genome sequencing of KACC 19320.</title>
        <authorList>
            <person name="Heo J."/>
            <person name="Kim S.-J."/>
            <person name="Kim J.-S."/>
            <person name="Hong S.-B."/>
            <person name="Kwon S.-W."/>
        </authorList>
    </citation>
    <scope>NUCLEOTIDE SEQUENCE [LARGE SCALE GENOMIC DNA]</scope>
    <source>
        <strain evidence="2 3">KACC 19320</strain>
    </source>
</reference>
<evidence type="ECO:0000313" key="3">
    <source>
        <dbReference type="Proteomes" id="UP000315128"/>
    </source>
</evidence>
<dbReference type="RefSeq" id="WP_142765600.1">
    <property type="nucleotide sequence ID" value="NZ_CP041356.1"/>
</dbReference>
<dbReference type="Proteomes" id="UP000315128">
    <property type="component" value="Chromosome"/>
</dbReference>
<accession>A0A514Z5R5</accession>
<feature type="coiled-coil region" evidence="1">
    <location>
        <begin position="5"/>
        <end position="46"/>
    </location>
</feature>
<evidence type="ECO:0000313" key="2">
    <source>
        <dbReference type="EMBL" id="QDK69934.1"/>
    </source>
</evidence>
<dbReference type="KEGG" id="lack:FLP15_00570"/>
<evidence type="ECO:0000256" key="1">
    <source>
        <dbReference type="SAM" id="Coils"/>
    </source>
</evidence>
<protein>
    <submittedName>
        <fullName evidence="2">Uncharacterized protein</fullName>
    </submittedName>
</protein>
<dbReference type="EMBL" id="CP041356">
    <property type="protein sequence ID" value="QDK69934.1"/>
    <property type="molecule type" value="Genomic_DNA"/>
</dbReference>
<keyword evidence="1" id="KW-0175">Coiled coil</keyword>
<sequence length="73" mass="8536">MIDFFNDMKKLLSELTEEIDTLKLNVERVQTEAKKAERTGQDIQRKVTEFQVATQPKIDKINELVEKINKKAD</sequence>
<name>A0A514Z5R5_9LACT</name>
<dbReference type="AlphaFoldDB" id="A0A514Z5R5"/>
<organism evidence="2 3">
    <name type="scientific">Lactococcus protaetiae</name>
    <dbReference type="NCBI Taxonomy" id="2592653"/>
    <lineage>
        <taxon>Bacteria</taxon>
        <taxon>Bacillati</taxon>
        <taxon>Bacillota</taxon>
        <taxon>Bacilli</taxon>
        <taxon>Lactobacillales</taxon>
        <taxon>Streptococcaceae</taxon>
        <taxon>Lactococcus</taxon>
    </lineage>
</organism>
<gene>
    <name evidence="2" type="ORF">FLP15_00570</name>
</gene>
<keyword evidence="3" id="KW-1185">Reference proteome</keyword>
<dbReference type="OrthoDB" id="2243727at2"/>